<dbReference type="GO" id="GO:0008270">
    <property type="term" value="F:zinc ion binding"/>
    <property type="evidence" value="ECO:0007669"/>
    <property type="project" value="UniProtKB-KW"/>
</dbReference>
<evidence type="ECO:0000256" key="5">
    <source>
        <dbReference type="ARBA" id="ARBA00012483"/>
    </source>
</evidence>
<name>A0A8H7CIK3_9AGAR</name>
<evidence type="ECO:0000313" key="19">
    <source>
        <dbReference type="EMBL" id="KAF7338785.1"/>
    </source>
</evidence>
<dbReference type="GO" id="GO:1990112">
    <property type="term" value="C:RQC complex"/>
    <property type="evidence" value="ECO:0007669"/>
    <property type="project" value="UniProtKB-UniRule"/>
</dbReference>
<evidence type="ECO:0000256" key="7">
    <source>
        <dbReference type="ARBA" id="ARBA00022490"/>
    </source>
</evidence>
<dbReference type="InterPro" id="IPR039795">
    <property type="entry name" value="LTN1/Rkr1"/>
</dbReference>
<feature type="region of interest" description="Disordered" evidence="17">
    <location>
        <begin position="429"/>
        <end position="453"/>
    </location>
</feature>
<dbReference type="GO" id="GO:0072344">
    <property type="term" value="P:rescue of stalled ribosome"/>
    <property type="evidence" value="ECO:0007669"/>
    <property type="project" value="UniProtKB-UniRule"/>
</dbReference>
<gene>
    <name evidence="19" type="ORF">MSAN_02201000</name>
</gene>
<dbReference type="Proteomes" id="UP000623467">
    <property type="component" value="Unassembled WGS sequence"/>
</dbReference>
<comment type="function">
    <text evidence="14">E3 ubiquitin-protein ligase component of the ribosome quality control complex (RQC), a ribosome-associated complex that mediates ubiquitination and extraction of incompletely synthesized nascent chains for proteasomal degradation. Mediates ubiquitination of proteins derived from mRNAs lacking stop codons (non-stop proteins) and other translation arrest products induced by poly-lysine sequences and tandem rare codons. Ubiquitination leads to CDC48 recruitment for extraction and degradation of the incomplete translation product. May indirectly play a role in chromatin function and transcription.</text>
</comment>
<dbReference type="InterPro" id="IPR039804">
    <property type="entry name" value="RING-CH-C4HC3_LTN1"/>
</dbReference>
<dbReference type="Pfam" id="PF13639">
    <property type="entry name" value="zf-RING_2"/>
    <property type="match status" value="1"/>
</dbReference>
<comment type="function">
    <text evidence="16">E3 ubiquitin-protein ligase. Component of the ribosome quality control complex (RQC), a ribosome-associated complex that mediates ubiquitination and extraction of incompletely synthesized nascent chains for proteasomal degradation.</text>
</comment>
<dbReference type="InterPro" id="IPR054478">
    <property type="entry name" value="LTN1_UBC"/>
</dbReference>
<feature type="compositionally biased region" description="Polar residues" evidence="17">
    <location>
        <begin position="1"/>
        <end position="11"/>
    </location>
</feature>
<evidence type="ECO:0000256" key="9">
    <source>
        <dbReference type="ARBA" id="ARBA00022723"/>
    </source>
</evidence>
<reference evidence="19" key="1">
    <citation type="submission" date="2020-05" db="EMBL/GenBank/DDBJ databases">
        <title>Mycena genomes resolve the evolution of fungal bioluminescence.</title>
        <authorList>
            <person name="Tsai I.J."/>
        </authorList>
    </citation>
    <scope>NUCLEOTIDE SEQUENCE</scope>
    <source>
        <strain evidence="19">160909Yilan</strain>
    </source>
</reference>
<proteinExistence type="inferred from homology"/>
<feature type="region of interest" description="Disordered" evidence="17">
    <location>
        <begin position="590"/>
        <end position="626"/>
    </location>
</feature>
<dbReference type="InterPro" id="IPR001841">
    <property type="entry name" value="Znf_RING"/>
</dbReference>
<sequence length="1911" mass="204030">MPPKSSSASSGTRKKHARKAAAAADGSAPPSQKPGENSGKAKEKKGSKKHRSDPPRPKVYIAPVKPTAAKPDPLDAIPGLAGRLPPELLVILRSLGKKAMVTKVRALEELYSGWVAKMGEEDEEGIAEYALRDAVPVWLHHVAAHLVHPARRVRLLTAQVHAAMRPLLADGVHAVPGVVHYVWALAAHDSDRTVAGMASASVEEADDGLAEFIERVILHPDAVYNELNPPAPVLLSHPTDPYAAGSKHGKGGAKHPQAQRPTGVAPPPRSRADEQDLESVFDRRARLRIAAFGALRYLLETTPTRPLPPFLASPALWSALQNDCPLNYYAQIDIDHLSADGKDGEDEDDAEDEERDGGGEEGIDAYMAYLRAEIVSPPIRTIAEQGNDEGDAETDKDADFLPLGRGQPAVRRAAWALVVALLARIKSTVPSAQPTSAPTSTPVPTSRPQPTSTPLPPALLHTLAHTVLPALWAETDPGVQQGVGPGPSAIAASANGASGAGMWRGGLGFLGAHPAAWSLAPPTTGGFDAFLHTFLASACNSSAANTAAAETGYAAVVVVVGSVGWEILAPRRNALFDAFWSALGSEASSRPVLPAAATDPDADADELNDTGEDKGSDAVPTQAKPIPTRIPAAPALTTALPGARARAGAAFVGAVLECAVFVMRRGRVTAVSSEGEGREDDARLLTHEITRVWGALGGSADRDSNPAATGLTNQEKKQLHIDARRAAQLIRGALGAAGAVGGDLLTAALHTLGACLRAGGPPALVCAVLEALVGDAAPVLSEEGTQTGGQQEGVDEIAHTTAQPLPKSASTALIHTHGLALRAEVLRAAVEGEDGALLVKALGVFGGGEEVWSGGVGEALDALLARRAYALLVTGPTLLFAYLAHRTTRQVLWCALLGEVAGHPEAVGDALGALVGPEARSATNGLTANSSTTDTPTGPLDALFTGSGSVPVPMVLLTQVLQRGELFLSPTAWRAVLERVMQAFAGRVESALALTVPALEPVPAVDEGSFDGDLKLLATVLADRPEADVNAKALLPAVYVFAYVLPRSSASLGEAAVRLAREMWLQWRAKHGADAVRTEVVAEVKRRLGVLVCSTDVSVTPEDVLDALAEGTLGSSVDVVVDIFPAKAELDAMLDVLPADPAAPSLAVLHPHLPPASAQHLHARSAAHDARGYASYARIVAGLLQTLTTDRRAAKENVWALRHVLALAIAAEDVLAVPTAVNAMFDQTVVERGALEGIDARAGQLTAYLLTAAAEDGWRARVLETVSGEKSLFGGLPGLVVELVKCARRTDESRECRVLDRVLRHVLQDADKAEADLWMAFAKKIEKSAPETCIAIVTAVSTSTLEPPRLERYRNELAADLLGISPSKANTQGLLTLRKLAASAPAVDSDVVFLPQQRSVNIFKACQQWIASDEDIEEELESVMTLVFFYLAPLLQNVPGTHWDLMFDVIESNLETASLTDDETLVTLARDVAADYPDSRSHAHQQDPAGQLGRKAFADPHHCSRFGGWAIGRRSRHHPRSTCRELVLSIVQDLPTSLITEDTLPKMCHLLADPSVDVQKMAYQLLTVAARKRTEHFVVEAGVDVDAIVKADLPLELLDILQTSLNLNQEDPLDLDESIAFGYLLGWMVVFDLFSDASLKVRLSYIDQLRTLDIIGLSFIPNLLGLLGVDQGIPKAFKLDVWTVDEYFVQFYESGSPWSLQVLAAHLYYRALLTVPSLIYNWVLDCKDRQLSSSIATYTSLHFSPVLIRAELAHVKSPESTAELVDDNLAIKVATAVNEVVASYLVDEHQLEIKLKIPVDWPLHKIEVKDVKRVGVEETRWRAWILAVQQTLWSQNGRIVDGLGLFKKNVTLHFEGQVECAICYSIISVMDGTLPKKPCRTCKNRFHSGCLYKWFSSSHSSSCPLCRSDIM</sequence>
<dbReference type="SUPFAM" id="SSF57850">
    <property type="entry name" value="RING/U-box"/>
    <property type="match status" value="1"/>
</dbReference>
<dbReference type="InterPro" id="IPR013083">
    <property type="entry name" value="Znf_RING/FYVE/PHD"/>
</dbReference>
<dbReference type="Gene3D" id="3.30.40.10">
    <property type="entry name" value="Zinc/RING finger domain, C3HC4 (zinc finger)"/>
    <property type="match status" value="1"/>
</dbReference>
<dbReference type="SMART" id="SM00744">
    <property type="entry name" value="RINGv"/>
    <property type="match status" value="1"/>
</dbReference>
<dbReference type="PANTHER" id="PTHR12389:SF0">
    <property type="entry name" value="E3 UBIQUITIN-PROTEIN LIGASE LISTERIN"/>
    <property type="match status" value="1"/>
</dbReference>
<dbReference type="EMBL" id="JACAZH010000032">
    <property type="protein sequence ID" value="KAF7338785.1"/>
    <property type="molecule type" value="Genomic_DNA"/>
</dbReference>
<evidence type="ECO:0000256" key="11">
    <source>
        <dbReference type="ARBA" id="ARBA00022771"/>
    </source>
</evidence>
<dbReference type="Pfam" id="PF23009">
    <property type="entry name" value="UBC_like"/>
    <property type="match status" value="1"/>
</dbReference>
<keyword evidence="7" id="KW-0963">Cytoplasm</keyword>
<dbReference type="Pfam" id="PF22958">
    <property type="entry name" value="Ltn1_1st"/>
    <property type="match status" value="1"/>
</dbReference>
<dbReference type="InterPro" id="IPR011016">
    <property type="entry name" value="Znf_RING-CH"/>
</dbReference>
<comment type="similarity">
    <text evidence="4 16">Belongs to the LTN1 family.</text>
</comment>
<evidence type="ECO:0000256" key="8">
    <source>
        <dbReference type="ARBA" id="ARBA00022679"/>
    </source>
</evidence>
<dbReference type="GO" id="GO:0061630">
    <property type="term" value="F:ubiquitin protein ligase activity"/>
    <property type="evidence" value="ECO:0007669"/>
    <property type="project" value="UniProtKB-UniRule"/>
</dbReference>
<feature type="region of interest" description="Disordered" evidence="17">
    <location>
        <begin position="235"/>
        <end position="277"/>
    </location>
</feature>
<feature type="compositionally biased region" description="Basic residues" evidence="17">
    <location>
        <begin position="42"/>
        <end position="51"/>
    </location>
</feature>
<dbReference type="FunFam" id="3.30.40.10:FF:000038">
    <property type="entry name" value="E3 ubiquitin-protein ligase listerin"/>
    <property type="match status" value="1"/>
</dbReference>
<comment type="subunit">
    <text evidence="16">Component of the ribosome quality control complex (RQC).</text>
</comment>
<dbReference type="SUPFAM" id="SSF48371">
    <property type="entry name" value="ARM repeat"/>
    <property type="match status" value="1"/>
</dbReference>
<dbReference type="InterPro" id="IPR054476">
    <property type="entry name" value="Ltn1_N"/>
</dbReference>
<comment type="pathway">
    <text evidence="3 16">Protein modification; protein ubiquitination.</text>
</comment>
<evidence type="ECO:0000256" key="12">
    <source>
        <dbReference type="ARBA" id="ARBA00022786"/>
    </source>
</evidence>
<evidence type="ECO:0000259" key="18">
    <source>
        <dbReference type="PROSITE" id="PS50089"/>
    </source>
</evidence>
<accession>A0A8H7CIK3</accession>
<evidence type="ECO:0000256" key="17">
    <source>
        <dbReference type="SAM" id="MobiDB-lite"/>
    </source>
</evidence>
<dbReference type="UniPathway" id="UPA00143"/>
<evidence type="ECO:0000256" key="4">
    <source>
        <dbReference type="ARBA" id="ARBA00007997"/>
    </source>
</evidence>
<dbReference type="GO" id="GO:0043023">
    <property type="term" value="F:ribosomal large subunit binding"/>
    <property type="evidence" value="ECO:0007669"/>
    <property type="project" value="TreeGrafter"/>
</dbReference>
<keyword evidence="13 16" id="KW-0862">Zinc</keyword>
<feature type="compositionally biased region" description="Acidic residues" evidence="17">
    <location>
        <begin position="600"/>
        <end position="610"/>
    </location>
</feature>
<dbReference type="PANTHER" id="PTHR12389">
    <property type="entry name" value="ZINC FINGER PROTEIN 294"/>
    <property type="match status" value="1"/>
</dbReference>
<dbReference type="Pfam" id="PF22999">
    <property type="entry name" value="LTN1_E3_ligase_6th"/>
    <property type="match status" value="1"/>
</dbReference>
<dbReference type="SMART" id="SM01197">
    <property type="entry name" value="FANCL_C"/>
    <property type="match status" value="1"/>
</dbReference>
<keyword evidence="12 16" id="KW-0833">Ubl conjugation pathway</keyword>
<feature type="region of interest" description="Disordered" evidence="17">
    <location>
        <begin position="338"/>
        <end position="361"/>
    </location>
</feature>
<feature type="domain" description="RING-type" evidence="18">
    <location>
        <begin position="1860"/>
        <end position="1907"/>
    </location>
</feature>
<dbReference type="GO" id="GO:0005829">
    <property type="term" value="C:cytosol"/>
    <property type="evidence" value="ECO:0007669"/>
    <property type="project" value="UniProtKB-SubCell"/>
</dbReference>
<keyword evidence="10" id="KW-0677">Repeat</keyword>
<dbReference type="InterPro" id="IPR054477">
    <property type="entry name" value="LTN1_E3_ligase_6th"/>
</dbReference>
<dbReference type="GO" id="GO:1990116">
    <property type="term" value="P:ribosome-associated ubiquitin-dependent protein catabolic process"/>
    <property type="evidence" value="ECO:0007669"/>
    <property type="project" value="UniProtKB-UniRule"/>
</dbReference>
<organism evidence="19 20">
    <name type="scientific">Mycena sanguinolenta</name>
    <dbReference type="NCBI Taxonomy" id="230812"/>
    <lineage>
        <taxon>Eukaryota</taxon>
        <taxon>Fungi</taxon>
        <taxon>Dikarya</taxon>
        <taxon>Basidiomycota</taxon>
        <taxon>Agaricomycotina</taxon>
        <taxon>Agaricomycetes</taxon>
        <taxon>Agaricomycetidae</taxon>
        <taxon>Agaricales</taxon>
        <taxon>Marasmiineae</taxon>
        <taxon>Mycenaceae</taxon>
        <taxon>Mycena</taxon>
    </lineage>
</organism>
<dbReference type="PROSITE" id="PS50089">
    <property type="entry name" value="ZF_RING_2"/>
    <property type="match status" value="1"/>
</dbReference>
<evidence type="ECO:0000313" key="20">
    <source>
        <dbReference type="Proteomes" id="UP000623467"/>
    </source>
</evidence>
<feature type="compositionally biased region" description="Low complexity" evidence="17">
    <location>
        <begin position="429"/>
        <end position="444"/>
    </location>
</feature>
<evidence type="ECO:0000256" key="14">
    <source>
        <dbReference type="ARBA" id="ARBA00055150"/>
    </source>
</evidence>
<keyword evidence="9 16" id="KW-0479">Metal-binding</keyword>
<dbReference type="InterPro" id="IPR016024">
    <property type="entry name" value="ARM-type_fold"/>
</dbReference>
<keyword evidence="20" id="KW-1185">Reference proteome</keyword>
<comment type="caution">
    <text evidence="19">The sequence shown here is derived from an EMBL/GenBank/DDBJ whole genome shotgun (WGS) entry which is preliminary data.</text>
</comment>
<evidence type="ECO:0000256" key="1">
    <source>
        <dbReference type="ARBA" id="ARBA00000900"/>
    </source>
</evidence>
<evidence type="ECO:0000256" key="3">
    <source>
        <dbReference type="ARBA" id="ARBA00004906"/>
    </source>
</evidence>
<evidence type="ECO:0000256" key="6">
    <source>
        <dbReference type="ARBA" id="ARBA00017157"/>
    </source>
</evidence>
<protein>
    <recommendedName>
        <fullName evidence="6 16">E3 ubiquitin-protein ligase listerin</fullName>
        <ecNumber evidence="5 16">2.3.2.27</ecNumber>
    </recommendedName>
    <alternativeName>
        <fullName evidence="16">RING-type E3 ubiquitin transferase listerin</fullName>
    </alternativeName>
</protein>
<keyword evidence="11 15" id="KW-0863">Zinc-finger</keyword>
<evidence type="ECO:0000256" key="15">
    <source>
        <dbReference type="PROSITE-ProRule" id="PRU00175"/>
    </source>
</evidence>
<evidence type="ECO:0000256" key="2">
    <source>
        <dbReference type="ARBA" id="ARBA00004514"/>
    </source>
</evidence>
<comment type="subcellular location">
    <subcellularLocation>
        <location evidence="2">Cytoplasm</location>
        <location evidence="2">Cytosol</location>
    </subcellularLocation>
</comment>
<evidence type="ECO:0000256" key="16">
    <source>
        <dbReference type="RuleBase" id="RU367090"/>
    </source>
</evidence>
<dbReference type="OrthoDB" id="6108at2759"/>
<comment type="catalytic activity">
    <reaction evidence="1 16">
        <text>S-ubiquitinyl-[E2 ubiquitin-conjugating enzyme]-L-cysteine + [acceptor protein]-L-lysine = [E2 ubiquitin-conjugating enzyme]-L-cysteine + N(6)-ubiquitinyl-[acceptor protein]-L-lysine.</text>
        <dbReference type="EC" id="2.3.2.27"/>
    </reaction>
</comment>
<dbReference type="CDD" id="cd16491">
    <property type="entry name" value="RING-CH-C4HC3_LTN1"/>
    <property type="match status" value="1"/>
</dbReference>
<keyword evidence="8 16" id="KW-0808">Transferase</keyword>
<feature type="region of interest" description="Disordered" evidence="17">
    <location>
        <begin position="1"/>
        <end position="67"/>
    </location>
</feature>
<dbReference type="GO" id="GO:0016567">
    <property type="term" value="P:protein ubiquitination"/>
    <property type="evidence" value="ECO:0007669"/>
    <property type="project" value="UniProtKB-UniPathway"/>
</dbReference>
<feature type="compositionally biased region" description="Acidic residues" evidence="17">
    <location>
        <begin position="343"/>
        <end position="361"/>
    </location>
</feature>
<evidence type="ECO:0000256" key="10">
    <source>
        <dbReference type="ARBA" id="ARBA00022737"/>
    </source>
</evidence>
<dbReference type="EC" id="2.3.2.27" evidence="5 16"/>
<evidence type="ECO:0000256" key="13">
    <source>
        <dbReference type="ARBA" id="ARBA00022833"/>
    </source>
</evidence>